<gene>
    <name evidence="1" type="ORF">BV25DRAFT_495488</name>
</gene>
<keyword evidence="2" id="KW-1185">Reference proteome</keyword>
<organism evidence="1 2">
    <name type="scientific">Artomyces pyxidatus</name>
    <dbReference type="NCBI Taxonomy" id="48021"/>
    <lineage>
        <taxon>Eukaryota</taxon>
        <taxon>Fungi</taxon>
        <taxon>Dikarya</taxon>
        <taxon>Basidiomycota</taxon>
        <taxon>Agaricomycotina</taxon>
        <taxon>Agaricomycetes</taxon>
        <taxon>Russulales</taxon>
        <taxon>Auriscalpiaceae</taxon>
        <taxon>Artomyces</taxon>
    </lineage>
</organism>
<name>A0ACB8T560_9AGAM</name>
<sequence length="751" mass="82000">MFQILVLNPTRLTLKAFQQVVLLNPGRLLQKAIEPVYDVLDEPASQNTMVSQVSADSFVDDMQDAIHDPVFLGIWRDAQIVWDTCFQFCVYQCRLELKIHAIQDVRAHERLLVSLAVMLSRKVVYEGCAAGAQVPLIVVEAAPVLSLLAPPLSPVSPSPTSSSSPTTTSPLTAYTGVIFLSSATSVSSDQSTVSFIPKETAVVQNAISPPVRVPPPVLDLWSESLISIPAVSPCRRVAVPVLSTDIESNTPLVHLAPPGLPPPVAGVPAPLPPSYPRKVTVDDLEPVKVLGKGAFGTVYLAKERLTGLDLAVKVIPKARFAAKGHSGYFGMLLSEQEAMRGLDGRKGYLPLHASWHDTDNFYLATEYCPQGDLMSEIRKWSRIPPTHARFWTAQLLLALEGMHKLGLVHRDIKPDNLLFDRDGNLVIADFGLARDFSLPGGQSQTTLLPPGLHQLDEGAPAGFTVHACGTPPFMAPEALMHQPYSYGADYWAMGVTLFTMLTGRHPFGDPRDPQGLKAAVLSKPVSFEQWDKVEPAAQDFLRMVLAKDPADRPTIAQMKTHPFFESIDWSLMAAHKVRSPWVPIAFPLRGTCGLIIPAGTPYLPAEDPFPEYTFVSRTLYEPPPPPYVEATAEFKPEPHQPQPKFGSFRKFFSRAFKRGGQAKAAVPSQAGSLQRVHARGGSIVFHMECPNPSPLSPPGVAFSNARRVPPPSLQPTAVNDDEGFFEGLPTKSLKPPFTVKVKSWMCRMLGA</sequence>
<reference evidence="1" key="2">
    <citation type="journal article" date="2022" name="New Phytol.">
        <title>Evolutionary transition to the ectomycorrhizal habit in the genomes of a hyperdiverse lineage of mushroom-forming fungi.</title>
        <authorList>
            <person name="Looney B."/>
            <person name="Miyauchi S."/>
            <person name="Morin E."/>
            <person name="Drula E."/>
            <person name="Courty P.E."/>
            <person name="Kohler A."/>
            <person name="Kuo A."/>
            <person name="LaButti K."/>
            <person name="Pangilinan J."/>
            <person name="Lipzen A."/>
            <person name="Riley R."/>
            <person name="Andreopoulos W."/>
            <person name="He G."/>
            <person name="Johnson J."/>
            <person name="Nolan M."/>
            <person name="Tritt A."/>
            <person name="Barry K.W."/>
            <person name="Grigoriev I.V."/>
            <person name="Nagy L.G."/>
            <person name="Hibbett D."/>
            <person name="Henrissat B."/>
            <person name="Matheny P.B."/>
            <person name="Labbe J."/>
            <person name="Martin F.M."/>
        </authorList>
    </citation>
    <scope>NUCLEOTIDE SEQUENCE</scope>
    <source>
        <strain evidence="1">HHB10654</strain>
    </source>
</reference>
<comment type="caution">
    <text evidence="1">The sequence shown here is derived from an EMBL/GenBank/DDBJ whole genome shotgun (WGS) entry which is preliminary data.</text>
</comment>
<evidence type="ECO:0000313" key="1">
    <source>
        <dbReference type="EMBL" id="KAI0063015.1"/>
    </source>
</evidence>
<protein>
    <submittedName>
        <fullName evidence="1">Kinase-like protein</fullName>
    </submittedName>
</protein>
<evidence type="ECO:0000313" key="2">
    <source>
        <dbReference type="Proteomes" id="UP000814140"/>
    </source>
</evidence>
<dbReference type="Proteomes" id="UP000814140">
    <property type="component" value="Unassembled WGS sequence"/>
</dbReference>
<proteinExistence type="predicted"/>
<accession>A0ACB8T560</accession>
<reference evidence="1" key="1">
    <citation type="submission" date="2021-03" db="EMBL/GenBank/DDBJ databases">
        <authorList>
            <consortium name="DOE Joint Genome Institute"/>
            <person name="Ahrendt S."/>
            <person name="Looney B.P."/>
            <person name="Miyauchi S."/>
            <person name="Morin E."/>
            <person name="Drula E."/>
            <person name="Courty P.E."/>
            <person name="Chicoki N."/>
            <person name="Fauchery L."/>
            <person name="Kohler A."/>
            <person name="Kuo A."/>
            <person name="Labutti K."/>
            <person name="Pangilinan J."/>
            <person name="Lipzen A."/>
            <person name="Riley R."/>
            <person name="Andreopoulos W."/>
            <person name="He G."/>
            <person name="Johnson J."/>
            <person name="Barry K.W."/>
            <person name="Grigoriev I.V."/>
            <person name="Nagy L."/>
            <person name="Hibbett D."/>
            <person name="Henrissat B."/>
            <person name="Matheny P.B."/>
            <person name="Labbe J."/>
            <person name="Martin F."/>
        </authorList>
    </citation>
    <scope>NUCLEOTIDE SEQUENCE</scope>
    <source>
        <strain evidence="1">HHB10654</strain>
    </source>
</reference>
<dbReference type="EMBL" id="MU277205">
    <property type="protein sequence ID" value="KAI0063015.1"/>
    <property type="molecule type" value="Genomic_DNA"/>
</dbReference>